<protein>
    <submittedName>
        <fullName evidence="3">Beta-lactamase family protein</fullName>
    </submittedName>
</protein>
<dbReference type="EMBL" id="VATY01000001">
    <property type="protein sequence ID" value="TMM59302.1"/>
    <property type="molecule type" value="Genomic_DNA"/>
</dbReference>
<accession>A0A5S3PYE4</accession>
<dbReference type="Proteomes" id="UP000310314">
    <property type="component" value="Unassembled WGS sequence"/>
</dbReference>
<dbReference type="InterPro" id="IPR012338">
    <property type="entry name" value="Beta-lactam/transpept-like"/>
</dbReference>
<dbReference type="Pfam" id="PF00144">
    <property type="entry name" value="Beta-lactamase"/>
    <property type="match status" value="1"/>
</dbReference>
<organism evidence="3 4">
    <name type="scientific">Maribacter algarum</name>
    <name type="common">ex Zhang et al. 2020</name>
    <dbReference type="NCBI Taxonomy" id="2578118"/>
    <lineage>
        <taxon>Bacteria</taxon>
        <taxon>Pseudomonadati</taxon>
        <taxon>Bacteroidota</taxon>
        <taxon>Flavobacteriia</taxon>
        <taxon>Flavobacteriales</taxon>
        <taxon>Flavobacteriaceae</taxon>
        <taxon>Maribacter</taxon>
    </lineage>
</organism>
<dbReference type="PANTHER" id="PTHR46825:SF9">
    <property type="entry name" value="BETA-LACTAMASE-RELATED DOMAIN-CONTAINING PROTEIN"/>
    <property type="match status" value="1"/>
</dbReference>
<dbReference type="InterPro" id="IPR050491">
    <property type="entry name" value="AmpC-like"/>
</dbReference>
<sequence length="570" mass="64453">MNRQLIHILLTSLLFNVCSAQLPSSFEKKTDSIFKAWNTKSQPGGAAGILKDGKILYLKGFGVANLETNELITPQTKFQLGEMSKQFTTLAILLLEEQGKIARNEDICKYLPELPTYVHTVTIGHLLNHSSGLYDINKIHTVINGSGEVRTQAEALKLIASQKSLSFEPGTDFSFHESVTESVLMAEIVTRSSGLSFAEFVKSNIFEPLGMNSSIIRDDSNSMLTKVAQPYQKEEDKGYMKLEVRSGVIGAINAYCSAEDLAKWYLNYSKPQGKLGNLIQKLDTPVQLSNGKKFVYYWGEMAIGREFTHPERGLPIFWNYGLQGGYGTNVFRYLDQNIISFALGNNNQYNGALAQGAIVPLVKDLYPLPANIDFKAKRIKNLSVRKLKTFEGNYWFKEGYASQIFVENDTLRTKWLFGKGHQTLVPLSDNIFQQYAKMEDTRLFEFKEGDDGMTLYFTYNESRPDVMERYEPVQLSVQDLQAYAGAYYNKEYATLFSFRVEEGQLVAKNLNHPDIIFRPVKKDIFTSTSLFFNALEFLRDNSNVLKGFSMVTDGIHNLVFEKIPGMTTSK</sequence>
<reference evidence="3 4" key="1">
    <citation type="submission" date="2019-05" db="EMBL/GenBank/DDBJ databases">
        <authorList>
            <person name="Zhang J.-Y."/>
            <person name="Feg X."/>
            <person name="Du Z.-J."/>
        </authorList>
    </citation>
    <scope>NUCLEOTIDE SEQUENCE [LARGE SCALE GENOMIC DNA]</scope>
    <source>
        <strain evidence="3 4">RZ26</strain>
    </source>
</reference>
<dbReference type="OrthoDB" id="9793489at2"/>
<dbReference type="RefSeq" id="WP_138657290.1">
    <property type="nucleotide sequence ID" value="NZ_VATY01000001.1"/>
</dbReference>
<name>A0A5S3PYE4_9FLAO</name>
<dbReference type="AlphaFoldDB" id="A0A5S3PYE4"/>
<dbReference type="PANTHER" id="PTHR46825">
    <property type="entry name" value="D-ALANYL-D-ALANINE-CARBOXYPEPTIDASE/ENDOPEPTIDASE AMPH"/>
    <property type="match status" value="1"/>
</dbReference>
<feature type="chain" id="PRO_5024352026" evidence="1">
    <location>
        <begin position="21"/>
        <end position="570"/>
    </location>
</feature>
<dbReference type="InterPro" id="IPR001466">
    <property type="entry name" value="Beta-lactam-related"/>
</dbReference>
<gene>
    <name evidence="3" type="ORF">FEE95_07675</name>
</gene>
<evidence type="ECO:0000313" key="4">
    <source>
        <dbReference type="Proteomes" id="UP000310314"/>
    </source>
</evidence>
<dbReference type="SUPFAM" id="SSF56601">
    <property type="entry name" value="beta-lactamase/transpeptidase-like"/>
    <property type="match status" value="1"/>
</dbReference>
<evidence type="ECO:0000313" key="3">
    <source>
        <dbReference type="EMBL" id="TMM59302.1"/>
    </source>
</evidence>
<evidence type="ECO:0000256" key="1">
    <source>
        <dbReference type="SAM" id="SignalP"/>
    </source>
</evidence>
<feature type="signal peptide" evidence="1">
    <location>
        <begin position="1"/>
        <end position="20"/>
    </location>
</feature>
<proteinExistence type="predicted"/>
<keyword evidence="4" id="KW-1185">Reference proteome</keyword>
<dbReference type="Gene3D" id="3.40.710.10">
    <property type="entry name" value="DD-peptidase/beta-lactamase superfamily"/>
    <property type="match status" value="1"/>
</dbReference>
<comment type="caution">
    <text evidence="3">The sequence shown here is derived from an EMBL/GenBank/DDBJ whole genome shotgun (WGS) entry which is preliminary data.</text>
</comment>
<feature type="domain" description="Beta-lactamase-related" evidence="2">
    <location>
        <begin position="39"/>
        <end position="351"/>
    </location>
</feature>
<evidence type="ECO:0000259" key="2">
    <source>
        <dbReference type="Pfam" id="PF00144"/>
    </source>
</evidence>
<keyword evidence="1" id="KW-0732">Signal</keyword>